<feature type="region of interest" description="Disordered" evidence="1">
    <location>
        <begin position="1"/>
        <end position="52"/>
    </location>
</feature>
<feature type="compositionally biased region" description="Basic residues" evidence="1">
    <location>
        <begin position="20"/>
        <end position="29"/>
    </location>
</feature>
<sequence length="75" mass="8687">MSPQVRVRLPALRQAERSKTRSVSRRQRRQPQSTRRPLKREHAAKAVHNPLQRLSSTRLCSCSRTPTSARARTSR</sequence>
<protein>
    <submittedName>
        <fullName evidence="2">Uncharacterized protein</fullName>
    </submittedName>
</protein>
<organism evidence="2 3">
    <name type="scientific">Pristionchus pacificus</name>
    <name type="common">Parasitic nematode worm</name>
    <dbReference type="NCBI Taxonomy" id="54126"/>
    <lineage>
        <taxon>Eukaryota</taxon>
        <taxon>Metazoa</taxon>
        <taxon>Ecdysozoa</taxon>
        <taxon>Nematoda</taxon>
        <taxon>Chromadorea</taxon>
        <taxon>Rhabditida</taxon>
        <taxon>Rhabditina</taxon>
        <taxon>Diplogasteromorpha</taxon>
        <taxon>Diplogasteroidea</taxon>
        <taxon>Neodiplogasteridae</taxon>
        <taxon>Pristionchus</taxon>
    </lineage>
</organism>
<gene>
    <name evidence="2" type="primary">WBGene00276810</name>
</gene>
<dbReference type="AlphaFoldDB" id="A0A8R1YYE7"/>
<reference evidence="2" key="2">
    <citation type="submission" date="2022-06" db="UniProtKB">
        <authorList>
            <consortium name="EnsemblMetazoa"/>
        </authorList>
    </citation>
    <scope>IDENTIFICATION</scope>
    <source>
        <strain evidence="2">PS312</strain>
    </source>
</reference>
<proteinExistence type="predicted"/>
<evidence type="ECO:0000256" key="1">
    <source>
        <dbReference type="SAM" id="MobiDB-lite"/>
    </source>
</evidence>
<dbReference type="Proteomes" id="UP000005239">
    <property type="component" value="Unassembled WGS sequence"/>
</dbReference>
<evidence type="ECO:0000313" key="2">
    <source>
        <dbReference type="EnsemblMetazoa" id="PPA38441.1"/>
    </source>
</evidence>
<reference evidence="3" key="1">
    <citation type="journal article" date="2008" name="Nat. Genet.">
        <title>The Pristionchus pacificus genome provides a unique perspective on nematode lifestyle and parasitism.</title>
        <authorList>
            <person name="Dieterich C."/>
            <person name="Clifton S.W."/>
            <person name="Schuster L.N."/>
            <person name="Chinwalla A."/>
            <person name="Delehaunty K."/>
            <person name="Dinkelacker I."/>
            <person name="Fulton L."/>
            <person name="Fulton R."/>
            <person name="Godfrey J."/>
            <person name="Minx P."/>
            <person name="Mitreva M."/>
            <person name="Roeseler W."/>
            <person name="Tian H."/>
            <person name="Witte H."/>
            <person name="Yang S.P."/>
            <person name="Wilson R.K."/>
            <person name="Sommer R.J."/>
        </authorList>
    </citation>
    <scope>NUCLEOTIDE SEQUENCE [LARGE SCALE GENOMIC DNA]</scope>
    <source>
        <strain evidence="3">PS312</strain>
    </source>
</reference>
<dbReference type="GO" id="GO:0005654">
    <property type="term" value="C:nucleoplasm"/>
    <property type="evidence" value="ECO:0000318"/>
    <property type="project" value="GO_Central"/>
</dbReference>
<keyword evidence="3" id="KW-1185">Reference proteome</keyword>
<name>A0A8R1YYE7_PRIPA</name>
<evidence type="ECO:0000313" key="3">
    <source>
        <dbReference type="Proteomes" id="UP000005239"/>
    </source>
</evidence>
<dbReference type="GO" id="GO:0005739">
    <property type="term" value="C:mitochondrion"/>
    <property type="evidence" value="ECO:0000318"/>
    <property type="project" value="GO_Central"/>
</dbReference>
<accession>A0A8R1YYE7</accession>
<dbReference type="EnsemblMetazoa" id="PPA38441.1">
    <property type="protein sequence ID" value="PPA38441.1"/>
    <property type="gene ID" value="WBGene00276810"/>
</dbReference>